<gene>
    <name evidence="3" type="ORF">GFSPODELE1_LOCUS5460</name>
</gene>
<dbReference type="InterPro" id="IPR042432">
    <property type="entry name" value="Coa1_fungi"/>
</dbReference>
<evidence type="ECO:0008006" key="5">
    <source>
        <dbReference type="Google" id="ProtNLM"/>
    </source>
</evidence>
<evidence type="ECO:0000313" key="4">
    <source>
        <dbReference type="Proteomes" id="UP001497453"/>
    </source>
</evidence>
<evidence type="ECO:0000256" key="2">
    <source>
        <dbReference type="SAM" id="Phobius"/>
    </source>
</evidence>
<dbReference type="Proteomes" id="UP001497453">
    <property type="component" value="Chromosome 3"/>
</dbReference>
<proteinExistence type="predicted"/>
<keyword evidence="2" id="KW-1133">Transmembrane helix</keyword>
<keyword evidence="2" id="KW-0812">Transmembrane</keyword>
<keyword evidence="2" id="KW-0472">Membrane</keyword>
<protein>
    <recommendedName>
        <fullName evidence="5">DUF1783-domain-containing protein</fullName>
    </recommendedName>
</protein>
<evidence type="ECO:0000256" key="1">
    <source>
        <dbReference type="SAM" id="MobiDB-lite"/>
    </source>
</evidence>
<keyword evidence="4" id="KW-1185">Reference proteome</keyword>
<dbReference type="PANTHER" id="PTHR28523">
    <property type="entry name" value="CYTOCHROME C OXIDASE ASSEMBLY FACTOR 1"/>
    <property type="match status" value="1"/>
</dbReference>
<feature type="transmembrane region" description="Helical" evidence="2">
    <location>
        <begin position="68"/>
        <end position="89"/>
    </location>
</feature>
<feature type="region of interest" description="Disordered" evidence="1">
    <location>
        <begin position="26"/>
        <end position="56"/>
    </location>
</feature>
<organism evidence="3 4">
    <name type="scientific">Somion occarium</name>
    <dbReference type="NCBI Taxonomy" id="3059160"/>
    <lineage>
        <taxon>Eukaryota</taxon>
        <taxon>Fungi</taxon>
        <taxon>Dikarya</taxon>
        <taxon>Basidiomycota</taxon>
        <taxon>Agaricomycotina</taxon>
        <taxon>Agaricomycetes</taxon>
        <taxon>Polyporales</taxon>
        <taxon>Cerrenaceae</taxon>
        <taxon>Somion</taxon>
    </lineage>
</organism>
<dbReference type="Pfam" id="PF08695">
    <property type="entry name" value="Coa1"/>
    <property type="match status" value="1"/>
</dbReference>
<evidence type="ECO:0000313" key="3">
    <source>
        <dbReference type="EMBL" id="CAL1705506.1"/>
    </source>
</evidence>
<dbReference type="InterPro" id="IPR014807">
    <property type="entry name" value="Coa1"/>
</dbReference>
<dbReference type="EMBL" id="OZ037946">
    <property type="protein sequence ID" value="CAL1705506.1"/>
    <property type="molecule type" value="Genomic_DNA"/>
</dbReference>
<accession>A0ABP1DCE0</accession>
<dbReference type="PANTHER" id="PTHR28523:SF1">
    <property type="entry name" value="CYTOCHROME C OXIDASE ASSEMBLY FACTOR 1"/>
    <property type="match status" value="1"/>
</dbReference>
<reference evidence="4" key="1">
    <citation type="submission" date="2024-04" db="EMBL/GenBank/DDBJ databases">
        <authorList>
            <person name="Shaw F."/>
            <person name="Minotto A."/>
        </authorList>
    </citation>
    <scope>NUCLEOTIDE SEQUENCE [LARGE SCALE GENOMIC DNA]</scope>
</reference>
<sequence length="199" mass="21929">MSLLPSSSRSSARLLANTFRRTYATYTELPRPPPSKQPEPETFSSPAKPGAYYDRPQPRALPPLQKKWPVLLALGVFGTGAWATFYAYVANQEKLASSVFKQIVATIKDDSELQAVLGDAIRPEPAWWLNGEPWISGGVHLMQGSVDLSFRVKGPKGAGTLYFTSIRKAKGEPFTILRFKVITDDGQIVHIRTRSGPLA</sequence>
<name>A0ABP1DCE0_9APHY</name>